<dbReference type="HOGENOM" id="CLU_060726_0_0_11"/>
<evidence type="ECO:0000313" key="3">
    <source>
        <dbReference type="Proteomes" id="UP000006637"/>
    </source>
</evidence>
<sequence length="373" mass="43214">MPEREKSRLVLTTCGTSILTNDVDQERRRMINRLANHKEDELTPEERERLDRHIEERWQLLVDASLEQVKRMSAELNGLINYYGGNLTPRPGRPDEHILLTSDTYLGRRVGDVLKEWLEERGFNVQVWCPGGLATKSREDFRRAMAELIRRCEGALPFRRDAGYHVAFNLTGGFKSVQGFMQVVGMFYADEMFYIFETGSSLITIPRLPIRLETEAIVRDHEQPFRRLGNGEVLPVEECREIPEDLLFEVDSDATLSEWGELIWQRGEKALYSEKLLEPLPGLRYSPNFRKKVQRLKLSPDRLATLNERLDSLSLTVRGKKPNLSGLDFKQLRSNPKPPSTHECDVWSDDERRLFGHYEGSTFIVDDIERGLH</sequence>
<dbReference type="KEGG" id="rxy:Rxyl_0258"/>
<evidence type="ECO:0000313" key="2">
    <source>
        <dbReference type="EMBL" id="ABG03235.1"/>
    </source>
</evidence>
<organism evidence="2 3">
    <name type="scientific">Rubrobacter xylanophilus (strain DSM 9941 / JCM 11954 / NBRC 16129 / PRD-1)</name>
    <dbReference type="NCBI Taxonomy" id="266117"/>
    <lineage>
        <taxon>Bacteria</taxon>
        <taxon>Bacillati</taxon>
        <taxon>Actinomycetota</taxon>
        <taxon>Rubrobacteria</taxon>
        <taxon>Rubrobacterales</taxon>
        <taxon>Rubrobacteraceae</taxon>
        <taxon>Rubrobacter</taxon>
    </lineage>
</organism>
<dbReference type="Pfam" id="PF09651">
    <property type="entry name" value="Cas_APE2256"/>
    <property type="match status" value="1"/>
</dbReference>
<protein>
    <submittedName>
        <fullName evidence="2">CRISPR-associated protein APE2256</fullName>
    </submittedName>
</protein>
<name>Q1AZE3_RUBXD</name>
<dbReference type="eggNOG" id="COG4006">
    <property type="taxonomic scope" value="Bacteria"/>
</dbReference>
<dbReference type="InterPro" id="IPR013442">
    <property type="entry name" value="SSO1393-like"/>
</dbReference>
<dbReference type="Proteomes" id="UP000006637">
    <property type="component" value="Chromosome"/>
</dbReference>
<accession>Q1AZE3</accession>
<dbReference type="RefSeq" id="WP_011563253.1">
    <property type="nucleotide sequence ID" value="NC_008148.1"/>
</dbReference>
<dbReference type="OrthoDB" id="9772362at2"/>
<dbReference type="Gene3D" id="3.40.50.10770">
    <property type="entry name" value="Hypothetical protein VC1899 like domain (Restriction endonuclease-like)"/>
    <property type="match status" value="1"/>
</dbReference>
<reference evidence="2 3" key="1">
    <citation type="submission" date="2006-06" db="EMBL/GenBank/DDBJ databases">
        <title>Complete sequence of Rubrobacter xylanophilus DSM 9941.</title>
        <authorList>
            <consortium name="US DOE Joint Genome Institute"/>
            <person name="Copeland A."/>
            <person name="Lucas S."/>
            <person name="Lapidus A."/>
            <person name="Barry K."/>
            <person name="Detter J.C."/>
            <person name="Glavina del Rio T."/>
            <person name="Hammon N."/>
            <person name="Israni S."/>
            <person name="Dalin E."/>
            <person name="Tice H."/>
            <person name="Pitluck S."/>
            <person name="Munk A.C."/>
            <person name="Brettin T."/>
            <person name="Bruce D."/>
            <person name="Han C."/>
            <person name="Tapia R."/>
            <person name="Gilna P."/>
            <person name="Schmutz J."/>
            <person name="Larimer F."/>
            <person name="Land M."/>
            <person name="Hauser L."/>
            <person name="Kyrpides N."/>
            <person name="Lykidis A."/>
            <person name="da Costa M.S."/>
            <person name="Rainey F.A."/>
            <person name="Empadinhas N."/>
            <person name="Jolivet E."/>
            <person name="Battista J.R."/>
            <person name="Richardson P."/>
        </authorList>
    </citation>
    <scope>NUCLEOTIDE SEQUENCE [LARGE SCALE GENOMIC DNA]</scope>
    <source>
        <strain evidence="3">DSM 9941 / JCM 11954 / NBRC 16129 / PRD-1</strain>
    </source>
</reference>
<dbReference type="CDD" id="cd09742">
    <property type="entry name" value="Csm6_III-A"/>
    <property type="match status" value="1"/>
</dbReference>
<dbReference type="AlphaFoldDB" id="Q1AZE3"/>
<dbReference type="STRING" id="266117.Rxyl_0258"/>
<dbReference type="Gene3D" id="1.10.196.30">
    <property type="match status" value="1"/>
</dbReference>
<proteinExistence type="predicted"/>
<gene>
    <name evidence="2" type="ordered locus">Rxyl_0258</name>
</gene>
<dbReference type="NCBIfam" id="TIGR02619">
    <property type="entry name" value="putative CRISPR-associated protein, APE2256 family"/>
    <property type="match status" value="1"/>
</dbReference>
<evidence type="ECO:0000259" key="1">
    <source>
        <dbReference type="Pfam" id="PF09651"/>
    </source>
</evidence>
<feature type="domain" description="CRISPR system ring nuclease SSO1393-like" evidence="1">
    <location>
        <begin position="70"/>
        <end position="208"/>
    </location>
</feature>
<keyword evidence="3" id="KW-1185">Reference proteome</keyword>
<dbReference type="EMBL" id="CP000386">
    <property type="protein sequence ID" value="ABG03235.1"/>
    <property type="molecule type" value="Genomic_DNA"/>
</dbReference>